<name>A0A853JH20_9FIRM</name>
<evidence type="ECO:0000256" key="4">
    <source>
        <dbReference type="SAM" id="MobiDB-lite"/>
    </source>
</evidence>
<feature type="signal peptide" evidence="5">
    <location>
        <begin position="1"/>
        <end position="27"/>
    </location>
</feature>
<evidence type="ECO:0000313" key="7">
    <source>
        <dbReference type="EMBL" id="NZA36556.1"/>
    </source>
</evidence>
<reference evidence="7 8" key="1">
    <citation type="submission" date="2020-07" db="EMBL/GenBank/DDBJ databases">
        <title>Organ Donor 1.</title>
        <authorList>
            <person name="Marsh A.J."/>
            <person name="Azcarate-Peril M.A."/>
        </authorList>
    </citation>
    <scope>NUCLEOTIDE SEQUENCE [LARGE SCALE GENOMIC DNA]</scope>
    <source>
        <strain evidence="7 8">AMC0717</strain>
    </source>
</reference>
<dbReference type="Gene3D" id="2.60.40.10">
    <property type="entry name" value="Immunoglobulins"/>
    <property type="match status" value="1"/>
</dbReference>
<feature type="compositionally biased region" description="Basic and acidic residues" evidence="4">
    <location>
        <begin position="57"/>
        <end position="71"/>
    </location>
</feature>
<dbReference type="InterPro" id="IPR033764">
    <property type="entry name" value="Sdr_B"/>
</dbReference>
<comment type="subcellular location">
    <subcellularLocation>
        <location evidence="1">Secreted</location>
    </subcellularLocation>
</comment>
<dbReference type="Proteomes" id="UP000586254">
    <property type="component" value="Unassembled WGS sequence"/>
</dbReference>
<dbReference type="SUPFAM" id="SSF117074">
    <property type="entry name" value="Hypothetical protein PA1324"/>
    <property type="match status" value="1"/>
</dbReference>
<protein>
    <recommendedName>
        <fullName evidence="6">SD-repeat containing protein B domain-containing protein</fullName>
    </recommendedName>
</protein>
<accession>A0A853JH20</accession>
<dbReference type="EMBL" id="JACCKS010000001">
    <property type="protein sequence ID" value="NZA36556.1"/>
    <property type="molecule type" value="Genomic_DNA"/>
</dbReference>
<evidence type="ECO:0000256" key="5">
    <source>
        <dbReference type="SAM" id="SignalP"/>
    </source>
</evidence>
<organism evidence="7 8">
    <name type="scientific">Eubacterium callanderi</name>
    <dbReference type="NCBI Taxonomy" id="53442"/>
    <lineage>
        <taxon>Bacteria</taxon>
        <taxon>Bacillati</taxon>
        <taxon>Bacillota</taxon>
        <taxon>Clostridia</taxon>
        <taxon>Eubacteriales</taxon>
        <taxon>Eubacteriaceae</taxon>
        <taxon>Eubacterium</taxon>
    </lineage>
</organism>
<evidence type="ECO:0000259" key="6">
    <source>
        <dbReference type="Pfam" id="PF17210"/>
    </source>
</evidence>
<keyword evidence="3 5" id="KW-0732">Signal</keyword>
<dbReference type="RefSeq" id="WP_180492646.1">
    <property type="nucleotide sequence ID" value="NZ_JACCKS010000001.1"/>
</dbReference>
<evidence type="ECO:0000256" key="1">
    <source>
        <dbReference type="ARBA" id="ARBA00004613"/>
    </source>
</evidence>
<evidence type="ECO:0000256" key="2">
    <source>
        <dbReference type="ARBA" id="ARBA00022525"/>
    </source>
</evidence>
<evidence type="ECO:0000256" key="3">
    <source>
        <dbReference type="ARBA" id="ARBA00022729"/>
    </source>
</evidence>
<evidence type="ECO:0000313" key="8">
    <source>
        <dbReference type="Proteomes" id="UP000586254"/>
    </source>
</evidence>
<dbReference type="InterPro" id="IPR013783">
    <property type="entry name" value="Ig-like_fold"/>
</dbReference>
<dbReference type="Pfam" id="PF17210">
    <property type="entry name" value="SdrD_B"/>
    <property type="match status" value="1"/>
</dbReference>
<dbReference type="GO" id="GO:0005576">
    <property type="term" value="C:extracellular region"/>
    <property type="evidence" value="ECO:0007669"/>
    <property type="project" value="UniProtKB-SubCell"/>
</dbReference>
<feature type="compositionally biased region" description="Low complexity" evidence="4">
    <location>
        <begin position="72"/>
        <end position="81"/>
    </location>
</feature>
<feature type="domain" description="SD-repeat containing protein B" evidence="6">
    <location>
        <begin position="1356"/>
        <end position="1441"/>
    </location>
</feature>
<feature type="chain" id="PRO_5038489450" description="SD-repeat containing protein B domain-containing protein" evidence="5">
    <location>
        <begin position="28"/>
        <end position="1724"/>
    </location>
</feature>
<sequence length="1724" mass="188407">MKKTTIKRMLCVLLALCMLLPITSEFTNTVLAEKALDQSGGGSSSYNNNSAGPQKPENTESQRQSPEKDAMESPAPSAAPENKTDSLPPLENKKLPKEKEANLLQSGTENAYINLTPVPVNEGIYMAPDAGVISVNYRPTGDETGKYIDILGFTPSGLEITALPVADGDIVASAEYLEKSGDKGMRVYIADTVTTAVDVGFQFSMKVSDEKQFMDALRIDSADSWITGLEATEKLGSETAVGIKAKSDFKVTAKNMESTIYTRQNTITDTSFPRSPDNLFGNSGMVLAVKAEGITDLNTGAWKTQETEYTVKRANATTRTDGGMDPNYKEEITDRYMKGVELKIPLPNGVKVTGLPAEQTSGVKVSYDSTANYLTLTCDTLDGTGGNEVPAELKFRMTLDFTGVGANSQQLSIGKWHNFYDNNVDPSLTNRNETGRPWHIKGVIYGQHIDQSFYDRSALVPDSIPCTPIIGKDKARPFSFKPNEYKTYTELTGSNMALEPIRSYQSAIPYDRNGPTNPGLADTMVYTIEPGDAAARVIGVKGEFPQDIAVTFTWSDNTSETKGVSDMVDQVIKPKPYTDNTYITKVELYSPSAAGFQHNLLVDLQTKHLDGTPLTDGEKFNIGFDHDFGGYGKTSWYGEMPSTKNFMYQVLQPGRPLSSLVYSGGDYVSYYPPETPNTMISGVGFMPETVFENVGFMKVTNTQKNPGPGQTFQDLKDVSYSAKTTSDGNWFYKLINKSTFTITLSGGDYLTAPPTVTVLCVKQNNDVVTKTVAPGQFKVANGKATAQVDFGLGDNEYALSYEMSLSSMPKMAVAELSIDELSTQNRVLPDGTEFQDIDTGTENQYARVMFSTLLRFSSLGGKPKNQYSTGNTFLYPKVGLMFDTIGLPEYDSKGKITVAPPELDASGQSLLQGATQTLRLSLADLAYDPTYAIEINKNFNYVPGSYKNVQTGGRNYKVIEEWLPNYEKFKGTEKEGNGLLRLRFVGTGSTGYNINPVTRGSFSPKAPIETWEFKVQAKMTAEIGRTEVVPAIYRSDKWAEKNLVGKKLDVKDWEGIINEKGYLQLSKTKGMTPVELLPKYANAASRFQDSYDIDGDGDTASSVYQSAAPTNGTLEITKASKTRVDGYLVDPISGLESRDAKLYPHQTAGFVQIMEILDQNPIGGTDFIGYYHIPKKNHHIEYVDENGKGQEFVSQFDTSLGDFITATSDGIPIPESQMQIAYYLSANPEDVDGDDHNKMSLLEDGGVETPQEKANYKTKAEIEALVTGGTYPSLEDALSHVTMVKIQAPQVESKKTILTSTRLKIGHRPPDQNNVNNLVDYFSGIYRYTDSSNTRGPKLYTPLMTFNMLPYTVAGSIWNDKKADSVKDPFEPGIAGIEVELWDDGVDPHGEKPPAAPKCVASATTGADGSYSMLVGYHGNYKLKFKIPSGQKLTLAGKGDLPYESSVFKENGAGDAETDYFLLDDRSLQDENGGLIDERSLEAPTDFYLSVNSTLDIPYQITPDYLMSEENFRIKPTITSEDGGTHFTLNPENGTLTGVAEGDGTVTLTIPDPPNPGQVLTKTVQVHVQPASVANVSVPTNVEIFAVQGKTNEIIAPDLTISNYNPFAVDAYIEKMDTTNTGTTKRLNLVRQNAAGSYGANEISLTVKASQRAGNAFKGMAETDIASIDGSKLVYLGKMDSASAPENQNWGQFTFGGAYNANILQTDIQENRFAMHFRFVEAKP</sequence>
<keyword evidence="2" id="KW-0964">Secreted</keyword>
<proteinExistence type="predicted"/>
<gene>
    <name evidence="7" type="ORF">H0N91_00005</name>
</gene>
<feature type="region of interest" description="Disordered" evidence="4">
    <location>
        <begin position="37"/>
        <end position="95"/>
    </location>
</feature>
<comment type="caution">
    <text evidence="7">The sequence shown here is derived from an EMBL/GenBank/DDBJ whole genome shotgun (WGS) entry which is preliminary data.</text>
</comment>